<organism evidence="2">
    <name type="scientific">Cacopsylla melanoneura</name>
    <dbReference type="NCBI Taxonomy" id="428564"/>
    <lineage>
        <taxon>Eukaryota</taxon>
        <taxon>Metazoa</taxon>
        <taxon>Ecdysozoa</taxon>
        <taxon>Arthropoda</taxon>
        <taxon>Hexapoda</taxon>
        <taxon>Insecta</taxon>
        <taxon>Pterygota</taxon>
        <taxon>Neoptera</taxon>
        <taxon>Paraneoptera</taxon>
        <taxon>Hemiptera</taxon>
        <taxon>Sternorrhyncha</taxon>
        <taxon>Psylloidea</taxon>
        <taxon>Psyllidae</taxon>
        <taxon>Psyllinae</taxon>
        <taxon>Cacopsylla</taxon>
    </lineage>
</organism>
<keyword evidence="1" id="KW-0472">Membrane</keyword>
<keyword evidence="1" id="KW-1133">Transmembrane helix</keyword>
<dbReference type="AlphaFoldDB" id="A0A8D8U2Y4"/>
<feature type="transmembrane region" description="Helical" evidence="1">
    <location>
        <begin position="50"/>
        <end position="70"/>
    </location>
</feature>
<evidence type="ECO:0000313" key="2">
    <source>
        <dbReference type="EMBL" id="CAG6699610.1"/>
    </source>
</evidence>
<reference evidence="2" key="1">
    <citation type="submission" date="2021-05" db="EMBL/GenBank/DDBJ databases">
        <authorList>
            <person name="Alioto T."/>
            <person name="Alioto T."/>
            <person name="Gomez Garrido J."/>
        </authorList>
    </citation>
    <scope>NUCLEOTIDE SEQUENCE</scope>
</reference>
<evidence type="ECO:0000256" key="1">
    <source>
        <dbReference type="SAM" id="Phobius"/>
    </source>
</evidence>
<keyword evidence="1" id="KW-0812">Transmembrane</keyword>
<name>A0A8D8U2Y4_9HEMI</name>
<feature type="transmembrane region" description="Helical" evidence="1">
    <location>
        <begin position="20"/>
        <end position="38"/>
    </location>
</feature>
<accession>A0A8D8U2Y4</accession>
<protein>
    <submittedName>
        <fullName evidence="2">Uncharacterized protein</fullName>
    </submittedName>
</protein>
<proteinExistence type="predicted"/>
<dbReference type="EMBL" id="HBUF01339095">
    <property type="protein sequence ID" value="CAG6699610.1"/>
    <property type="molecule type" value="Transcribed_RNA"/>
</dbReference>
<sequence length="104" mass="11843">MHFLPSPTVPTHLPSLLMGLYFISTFVEILLVSTFVVAEKSVKTFINEHIKIPSFLANANMFVFICSAFIKKSCFLTFVPKSKMFFTLDKMVWSSSLNHVAMFL</sequence>